<protein>
    <submittedName>
        <fullName evidence="2">Uncharacterized protein</fullName>
    </submittedName>
</protein>
<dbReference type="Proteomes" id="UP000276133">
    <property type="component" value="Unassembled WGS sequence"/>
</dbReference>
<feature type="compositionally biased region" description="Low complexity" evidence="1">
    <location>
        <begin position="53"/>
        <end position="63"/>
    </location>
</feature>
<feature type="non-terminal residue" evidence="2">
    <location>
        <position position="75"/>
    </location>
</feature>
<feature type="region of interest" description="Disordered" evidence="1">
    <location>
        <begin position="19"/>
        <end position="75"/>
    </location>
</feature>
<evidence type="ECO:0000313" key="2">
    <source>
        <dbReference type="EMBL" id="RNA01439.1"/>
    </source>
</evidence>
<sequence>MGKVILLHYRSSKLKLHRYTTSSNHDSKEDKTEIKIDSSRSSQTNILNCSTLSNNSQSSNPRPSRIPKLSVAQKT</sequence>
<reference evidence="2 3" key="1">
    <citation type="journal article" date="2018" name="Sci. Rep.">
        <title>Genomic signatures of local adaptation to the degree of environmental predictability in rotifers.</title>
        <authorList>
            <person name="Franch-Gras L."/>
            <person name="Hahn C."/>
            <person name="Garcia-Roger E.M."/>
            <person name="Carmona M.J."/>
            <person name="Serra M."/>
            <person name="Gomez A."/>
        </authorList>
    </citation>
    <scope>NUCLEOTIDE SEQUENCE [LARGE SCALE GENOMIC DNA]</scope>
    <source>
        <strain evidence="2">HYR1</strain>
    </source>
</reference>
<name>A0A3M7PR89_BRAPC</name>
<organism evidence="2 3">
    <name type="scientific">Brachionus plicatilis</name>
    <name type="common">Marine rotifer</name>
    <name type="synonym">Brachionus muelleri</name>
    <dbReference type="NCBI Taxonomy" id="10195"/>
    <lineage>
        <taxon>Eukaryota</taxon>
        <taxon>Metazoa</taxon>
        <taxon>Spiralia</taxon>
        <taxon>Gnathifera</taxon>
        <taxon>Rotifera</taxon>
        <taxon>Eurotatoria</taxon>
        <taxon>Monogononta</taxon>
        <taxon>Pseudotrocha</taxon>
        <taxon>Ploima</taxon>
        <taxon>Brachionidae</taxon>
        <taxon>Brachionus</taxon>
    </lineage>
</organism>
<gene>
    <name evidence="2" type="ORF">BpHYR1_039569</name>
</gene>
<proteinExistence type="predicted"/>
<feature type="compositionally biased region" description="Basic and acidic residues" evidence="1">
    <location>
        <begin position="25"/>
        <end position="38"/>
    </location>
</feature>
<keyword evidence="3" id="KW-1185">Reference proteome</keyword>
<evidence type="ECO:0000313" key="3">
    <source>
        <dbReference type="Proteomes" id="UP000276133"/>
    </source>
</evidence>
<comment type="caution">
    <text evidence="2">The sequence shown here is derived from an EMBL/GenBank/DDBJ whole genome shotgun (WGS) entry which is preliminary data.</text>
</comment>
<feature type="compositionally biased region" description="Polar residues" evidence="1">
    <location>
        <begin position="39"/>
        <end position="52"/>
    </location>
</feature>
<accession>A0A3M7PR89</accession>
<evidence type="ECO:0000256" key="1">
    <source>
        <dbReference type="SAM" id="MobiDB-lite"/>
    </source>
</evidence>
<dbReference type="AlphaFoldDB" id="A0A3M7PR89"/>
<dbReference type="EMBL" id="REGN01009322">
    <property type="protein sequence ID" value="RNA01439.1"/>
    <property type="molecule type" value="Genomic_DNA"/>
</dbReference>